<evidence type="ECO:0000313" key="2">
    <source>
        <dbReference type="Proteomes" id="UP000033220"/>
    </source>
</evidence>
<dbReference type="Proteomes" id="UP000033220">
    <property type="component" value="Chromosome DSM 122"/>
</dbReference>
<reference evidence="1 2" key="1">
    <citation type="submission" date="2012-02" db="EMBL/GenBank/DDBJ databases">
        <title>Shotgun genome sequence of Phaeospirillum photometricum DSM 122.</title>
        <authorList>
            <person name="Duquesne K."/>
            <person name="Sturgis J."/>
        </authorList>
    </citation>
    <scope>NUCLEOTIDE SEQUENCE [LARGE SCALE GENOMIC DNA]</scope>
    <source>
        <strain evidence="2">DSM122</strain>
    </source>
</reference>
<accession>H6SPI5</accession>
<proteinExistence type="predicted"/>
<dbReference type="KEGG" id="rpm:RSPPHO_02884"/>
<dbReference type="NCBIfam" id="NF047703">
    <property type="entry name" value="slr1658_superfam"/>
    <property type="match status" value="1"/>
</dbReference>
<dbReference type="InterPro" id="IPR058084">
    <property type="entry name" value="Slr1658-like"/>
</dbReference>
<dbReference type="eggNOG" id="COG5381">
    <property type="taxonomic scope" value="Bacteria"/>
</dbReference>
<keyword evidence="2" id="KW-1185">Reference proteome</keyword>
<organism evidence="1 2">
    <name type="scientific">Pararhodospirillum photometricum DSM 122</name>
    <dbReference type="NCBI Taxonomy" id="1150469"/>
    <lineage>
        <taxon>Bacteria</taxon>
        <taxon>Pseudomonadati</taxon>
        <taxon>Pseudomonadota</taxon>
        <taxon>Alphaproteobacteria</taxon>
        <taxon>Rhodospirillales</taxon>
        <taxon>Rhodospirillaceae</taxon>
        <taxon>Pararhodospirillum</taxon>
    </lineage>
</organism>
<dbReference type="HOGENOM" id="CLU_100987_0_0_5"/>
<name>H6SPI5_PARPM</name>
<dbReference type="EMBL" id="HE663493">
    <property type="protein sequence ID" value="CCG09510.1"/>
    <property type="molecule type" value="Genomic_DNA"/>
</dbReference>
<dbReference type="PATRIC" id="fig|1150469.3.peg.3257"/>
<protein>
    <recommendedName>
        <fullName evidence="3">ATP-binding protein</fullName>
    </recommendedName>
</protein>
<sequence length="240" mass="26556">MASPAWFPWRPTPPPPCIVWRIDGYTVPRRKDAIRCARREPPEHQDPGMIEQIGVADDPAPGAILETLSLSFSPSLLPLRQRWRNNGLSADFLGDYVTTFFPAEANDPATRSRQAQARAAVAYVANELLENAMKYSLPQAREPITLRLILEPTRITVVSTNPMAADRVEPFRALVARLAETDPLEAYLAAVEEKALHPEVPGSGLGLVTMRNDYGACLGWRFAPQEEGVTEVTTIVQLMV</sequence>
<evidence type="ECO:0008006" key="3">
    <source>
        <dbReference type="Google" id="ProtNLM"/>
    </source>
</evidence>
<evidence type="ECO:0000313" key="1">
    <source>
        <dbReference type="EMBL" id="CCG09510.1"/>
    </source>
</evidence>
<dbReference type="STRING" id="1150469.RSPPHO_02884"/>
<dbReference type="AlphaFoldDB" id="H6SPI5"/>
<gene>
    <name evidence="1" type="ORF">RSPPHO_02884</name>
</gene>